<reference evidence="12" key="1">
    <citation type="submission" date="2020-03" db="EMBL/GenBank/DDBJ databases">
        <title>Whole-genome sequence of the purple nonsulfur bacterium Rhodocyclus tenuis DSM112.</title>
        <authorList>
            <person name="Kyndt J.A."/>
            <person name="Meyer T.E."/>
        </authorList>
    </citation>
    <scope>NUCLEOTIDE SEQUENCE [LARGE SCALE GENOMIC DNA]</scope>
    <source>
        <strain evidence="12">DSM 112</strain>
    </source>
</reference>
<feature type="domain" description="Peptidase S11 D-alanyl-D-alanine carboxypeptidase A N-terminal" evidence="10">
    <location>
        <begin position="90"/>
        <end position="314"/>
    </location>
</feature>
<keyword evidence="2 9" id="KW-0732">Signal</keyword>
<proteinExistence type="inferred from homology"/>
<dbReference type="NCBIfam" id="NF008668">
    <property type="entry name" value="PRK11669.1"/>
    <property type="match status" value="1"/>
</dbReference>
<evidence type="ECO:0000256" key="1">
    <source>
        <dbReference type="ARBA" id="ARBA00007164"/>
    </source>
</evidence>
<evidence type="ECO:0000313" key="11">
    <source>
        <dbReference type="EMBL" id="NJA88153.1"/>
    </source>
</evidence>
<dbReference type="Proteomes" id="UP000720344">
    <property type="component" value="Unassembled WGS sequence"/>
</dbReference>
<gene>
    <name evidence="11" type="primary">pbpG</name>
    <name evidence="11" type="ORF">HCX48_02810</name>
</gene>
<evidence type="ECO:0000313" key="12">
    <source>
        <dbReference type="Proteomes" id="UP000720344"/>
    </source>
</evidence>
<dbReference type="PRINTS" id="PR00725">
    <property type="entry name" value="DADACBPTASE1"/>
</dbReference>
<dbReference type="EC" id="3.4.21.-" evidence="11"/>
<keyword evidence="4" id="KW-0133">Cell shape</keyword>
<dbReference type="EMBL" id="JAATWB010000001">
    <property type="protein sequence ID" value="NJA88153.1"/>
    <property type="molecule type" value="Genomic_DNA"/>
</dbReference>
<feature type="compositionally biased region" description="Basic residues" evidence="8">
    <location>
        <begin position="31"/>
        <end position="48"/>
    </location>
</feature>
<comment type="similarity">
    <text evidence="1 7">Belongs to the peptidase S11 family.</text>
</comment>
<comment type="caution">
    <text evidence="11">The sequence shown here is derived from an EMBL/GenBank/DDBJ whole genome shotgun (WGS) entry which is preliminary data.</text>
</comment>
<evidence type="ECO:0000256" key="2">
    <source>
        <dbReference type="ARBA" id="ARBA00022729"/>
    </source>
</evidence>
<evidence type="ECO:0000256" key="3">
    <source>
        <dbReference type="ARBA" id="ARBA00022801"/>
    </source>
</evidence>
<accession>A0ABX0WEJ5</accession>
<dbReference type="SUPFAM" id="SSF56601">
    <property type="entry name" value="beta-lactamase/transpeptidase-like"/>
    <property type="match status" value="1"/>
</dbReference>
<sequence length="344" mass="36334">MRVKLLTAAVLALGLNVGVAGAAQDATNTSAHKKAKPSVSKPHAKAKAPAKEQAKVATSAKVHAKHASNVRPVIASPADSGSASRLATRDSTVSVQSVSALVVDQGGGVIFEKNADVVAPIASITKLMTAMVVLDSAPDMQETITITEDDIDTLRGSRSRLAPGTTLTRETALLLALMSSENRAAHALARHYPGGMSAFVAAMNRKAASLGMKYTHFSDPTGLTSENVSTARDLSRMVSAAAHYPQIREFSTTANATAEIRGRSMEFNNTNRLVASNSWDIMLSKTGYIQEAGKCLVMQARVAEKPVVIVLLDSAGKLTRIGDANRIKRWMEGSSAQRKATTRA</sequence>
<evidence type="ECO:0000256" key="8">
    <source>
        <dbReference type="SAM" id="MobiDB-lite"/>
    </source>
</evidence>
<dbReference type="Pfam" id="PF00768">
    <property type="entry name" value="Peptidase_S11"/>
    <property type="match status" value="1"/>
</dbReference>
<keyword evidence="12" id="KW-1185">Reference proteome</keyword>
<feature type="chain" id="PRO_5047032887" evidence="9">
    <location>
        <begin position="23"/>
        <end position="344"/>
    </location>
</feature>
<dbReference type="InterPro" id="IPR001967">
    <property type="entry name" value="Peptidase_S11_N"/>
</dbReference>
<dbReference type="PANTHER" id="PTHR21581:SF26">
    <property type="entry name" value="D-ALANYL-D-ALANINE ENDOPEPTIDASE"/>
    <property type="match status" value="1"/>
</dbReference>
<keyword evidence="6" id="KW-0961">Cell wall biogenesis/degradation</keyword>
<dbReference type="InterPro" id="IPR018044">
    <property type="entry name" value="Peptidase_S11"/>
</dbReference>
<feature type="region of interest" description="Disordered" evidence="8">
    <location>
        <begin position="27"/>
        <end position="89"/>
    </location>
</feature>
<evidence type="ECO:0000256" key="7">
    <source>
        <dbReference type="RuleBase" id="RU004016"/>
    </source>
</evidence>
<dbReference type="RefSeq" id="WP_167680772.1">
    <property type="nucleotide sequence ID" value="NZ_JAATWB010000001.1"/>
</dbReference>
<dbReference type="GO" id="GO:0016787">
    <property type="term" value="F:hydrolase activity"/>
    <property type="evidence" value="ECO:0007669"/>
    <property type="project" value="UniProtKB-KW"/>
</dbReference>
<evidence type="ECO:0000256" key="6">
    <source>
        <dbReference type="ARBA" id="ARBA00023316"/>
    </source>
</evidence>
<evidence type="ECO:0000259" key="10">
    <source>
        <dbReference type="Pfam" id="PF00768"/>
    </source>
</evidence>
<evidence type="ECO:0000256" key="5">
    <source>
        <dbReference type="ARBA" id="ARBA00022984"/>
    </source>
</evidence>
<dbReference type="Gene3D" id="3.40.710.10">
    <property type="entry name" value="DD-peptidase/beta-lactamase superfamily"/>
    <property type="match status" value="1"/>
</dbReference>
<feature type="signal peptide" evidence="9">
    <location>
        <begin position="1"/>
        <end position="22"/>
    </location>
</feature>
<dbReference type="PANTHER" id="PTHR21581">
    <property type="entry name" value="D-ALANYL-D-ALANINE CARBOXYPEPTIDASE"/>
    <property type="match status" value="1"/>
</dbReference>
<organism evidence="11 12">
    <name type="scientific">Rhodocyclus gracilis</name>
    <dbReference type="NCBI Taxonomy" id="2929842"/>
    <lineage>
        <taxon>Bacteria</taxon>
        <taxon>Pseudomonadati</taxon>
        <taxon>Pseudomonadota</taxon>
        <taxon>Betaproteobacteria</taxon>
        <taxon>Rhodocyclales</taxon>
        <taxon>Rhodocyclaceae</taxon>
        <taxon>Rhodocyclus</taxon>
    </lineage>
</organism>
<dbReference type="InterPro" id="IPR012338">
    <property type="entry name" value="Beta-lactam/transpept-like"/>
</dbReference>
<evidence type="ECO:0000256" key="9">
    <source>
        <dbReference type="SAM" id="SignalP"/>
    </source>
</evidence>
<keyword evidence="3 11" id="KW-0378">Hydrolase</keyword>
<keyword evidence="5" id="KW-0573">Peptidoglycan synthesis</keyword>
<protein>
    <submittedName>
        <fullName evidence="11">D-alanyl-D-alanine endopeptidase</fullName>
        <ecNumber evidence="11">3.4.21.-</ecNumber>
    </submittedName>
</protein>
<evidence type="ECO:0000256" key="4">
    <source>
        <dbReference type="ARBA" id="ARBA00022960"/>
    </source>
</evidence>
<name>A0ABX0WEJ5_9RHOO</name>
<feature type="compositionally biased region" description="Polar residues" evidence="8">
    <location>
        <begin position="79"/>
        <end position="89"/>
    </location>
</feature>